<dbReference type="eggNOG" id="COG0503">
    <property type="taxonomic scope" value="Bacteria"/>
</dbReference>
<name>F2NW87_TRES6</name>
<evidence type="ECO:0000256" key="1">
    <source>
        <dbReference type="ARBA" id="ARBA00022490"/>
    </source>
</evidence>
<feature type="binding site" evidence="5">
    <location>
        <begin position="129"/>
        <end position="133"/>
    </location>
    <ligand>
        <name>5-phospho-alpha-D-ribose 1-diphosphate</name>
        <dbReference type="ChEBI" id="CHEBI:58017"/>
    </ligand>
</feature>
<organism evidence="8 9">
    <name type="scientific">Treponema succinifaciens (strain ATCC 33096 / DSM 2489 / 6091)</name>
    <dbReference type="NCBI Taxonomy" id="869209"/>
    <lineage>
        <taxon>Bacteria</taxon>
        <taxon>Pseudomonadati</taxon>
        <taxon>Spirochaetota</taxon>
        <taxon>Spirochaetia</taxon>
        <taxon>Spirochaetales</taxon>
        <taxon>Treponemataceae</taxon>
        <taxon>Treponema</taxon>
    </lineage>
</organism>
<comment type="pathway">
    <text evidence="5">Purine metabolism; XMP biosynthesis via salvage pathway; XMP from xanthine: step 1/1.</text>
</comment>
<dbReference type="GO" id="GO:0046110">
    <property type="term" value="P:xanthine metabolic process"/>
    <property type="evidence" value="ECO:0007669"/>
    <property type="project" value="UniProtKB-UniRule"/>
</dbReference>
<evidence type="ECO:0000256" key="6">
    <source>
        <dbReference type="NCBIfam" id="TIGR01744"/>
    </source>
</evidence>
<sequence>MKLLEDRIKKDGIVLPGNILKVNSFLNHQIDVDLLDKLAEDFKKSFDGVDITKIVTIEASGIAVACSVARAFGNVPVLFAKKHKSAALSDDVYYSTVWSHTNSCNYNIVISREYLSSDDKILLVDDFLANGNAMNGLIEIAENAGAKVQGICVAIEKAFQSGGDALREKGIHVESGAIIEKMSYNGDIIFRS</sequence>
<evidence type="ECO:0000256" key="5">
    <source>
        <dbReference type="HAMAP-Rule" id="MF_01184"/>
    </source>
</evidence>
<dbReference type="Pfam" id="PF00156">
    <property type="entry name" value="Pribosyltran"/>
    <property type="match status" value="1"/>
</dbReference>
<dbReference type="OrthoDB" id="9783570at2"/>
<comment type="function">
    <text evidence="5">Converts the preformed base xanthine, a product of nucleic acid breakdown, to xanthosine 5'-monophosphate (XMP), so it can be reused for RNA or DNA synthesis.</text>
</comment>
<dbReference type="RefSeq" id="WP_013702261.1">
    <property type="nucleotide sequence ID" value="NC_015385.1"/>
</dbReference>
<dbReference type="STRING" id="869209.Tresu_2139"/>
<comment type="similarity">
    <text evidence="5">Belongs to the purine/pyrimidine phosphoribosyltransferase family. Xpt subfamily.</text>
</comment>
<dbReference type="HOGENOM" id="CLU_099015_0_0_12"/>
<dbReference type="GO" id="GO:0006166">
    <property type="term" value="P:purine ribonucleoside salvage"/>
    <property type="evidence" value="ECO:0007669"/>
    <property type="project" value="UniProtKB-KW"/>
</dbReference>
<evidence type="ECO:0000256" key="2">
    <source>
        <dbReference type="ARBA" id="ARBA00022676"/>
    </source>
</evidence>
<reference evidence="9" key="2">
    <citation type="submission" date="2011-04" db="EMBL/GenBank/DDBJ databases">
        <title>The complete genome of chromosome of Treponema succinifaciens DSM 2489.</title>
        <authorList>
            <person name="Lucas S."/>
            <person name="Copeland A."/>
            <person name="Lapidus A."/>
            <person name="Bruce D."/>
            <person name="Goodwin L."/>
            <person name="Pitluck S."/>
            <person name="Peters L."/>
            <person name="Kyrpides N."/>
            <person name="Mavromatis K."/>
            <person name="Ivanova N."/>
            <person name="Ovchinnikova G."/>
            <person name="Teshima H."/>
            <person name="Detter J.C."/>
            <person name="Tapia R."/>
            <person name="Han C."/>
            <person name="Land M."/>
            <person name="Hauser L."/>
            <person name="Markowitz V."/>
            <person name="Cheng J.-F."/>
            <person name="Hugenholtz P."/>
            <person name="Woyke T."/>
            <person name="Wu D."/>
            <person name="Gronow S."/>
            <person name="Wellnitz S."/>
            <person name="Brambilla E."/>
            <person name="Klenk H.-P."/>
            <person name="Eisen J.A."/>
        </authorList>
    </citation>
    <scope>NUCLEOTIDE SEQUENCE [LARGE SCALE GENOMIC DNA]</scope>
    <source>
        <strain evidence="9">ATCC 33096 / DSM 2489 / 6091</strain>
    </source>
</reference>
<dbReference type="InterPro" id="IPR010079">
    <property type="entry name" value="Xanthine_PRibTrfase"/>
</dbReference>
<keyword evidence="9" id="KW-1185">Reference proteome</keyword>
<dbReference type="KEGG" id="tsu:Tresu_2139"/>
<protein>
    <recommendedName>
        <fullName evidence="5 6">Xanthine phosphoribosyltransferase</fullName>
        <shortName evidence="5">XPRTase</shortName>
        <ecNumber evidence="5 6">2.4.2.22</ecNumber>
    </recommendedName>
</protein>
<dbReference type="PANTHER" id="PTHR43864:SF1">
    <property type="entry name" value="XANTHINE PHOSPHORIBOSYLTRANSFERASE"/>
    <property type="match status" value="1"/>
</dbReference>
<feature type="domain" description="Phosphoribosyltransferase" evidence="7">
    <location>
        <begin position="23"/>
        <end position="158"/>
    </location>
</feature>
<proteinExistence type="inferred from homology"/>
<feature type="binding site" evidence="5">
    <location>
        <position position="27"/>
    </location>
    <ligand>
        <name>xanthine</name>
        <dbReference type="ChEBI" id="CHEBI:17712"/>
    </ligand>
</feature>
<comment type="subcellular location">
    <subcellularLocation>
        <location evidence="5">Cytoplasm</location>
    </subcellularLocation>
</comment>
<evidence type="ECO:0000313" key="8">
    <source>
        <dbReference type="EMBL" id="AEB15008.1"/>
    </source>
</evidence>
<feature type="binding site" evidence="5">
    <location>
        <position position="20"/>
    </location>
    <ligand>
        <name>xanthine</name>
        <dbReference type="ChEBI" id="CHEBI:17712"/>
    </ligand>
</feature>
<dbReference type="PANTHER" id="PTHR43864">
    <property type="entry name" value="HYPOXANTHINE/GUANINE PHOSPHORIBOSYLTRANSFERASE"/>
    <property type="match status" value="1"/>
</dbReference>
<dbReference type="AlphaFoldDB" id="F2NW87"/>
<dbReference type="Gene3D" id="3.40.50.2020">
    <property type="match status" value="1"/>
</dbReference>
<dbReference type="NCBIfam" id="TIGR01744">
    <property type="entry name" value="XPRTase"/>
    <property type="match status" value="1"/>
</dbReference>
<dbReference type="InterPro" id="IPR050118">
    <property type="entry name" value="Pur/Pyrimidine_PRTase"/>
</dbReference>
<evidence type="ECO:0000256" key="3">
    <source>
        <dbReference type="ARBA" id="ARBA00022679"/>
    </source>
</evidence>
<dbReference type="EC" id="2.4.2.22" evidence="5 6"/>
<comment type="catalytic activity">
    <reaction evidence="5">
        <text>XMP + diphosphate = xanthine + 5-phospho-alpha-D-ribose 1-diphosphate</text>
        <dbReference type="Rhea" id="RHEA:10800"/>
        <dbReference type="ChEBI" id="CHEBI:17712"/>
        <dbReference type="ChEBI" id="CHEBI:33019"/>
        <dbReference type="ChEBI" id="CHEBI:57464"/>
        <dbReference type="ChEBI" id="CHEBI:58017"/>
        <dbReference type="EC" id="2.4.2.22"/>
    </reaction>
</comment>
<reference evidence="8 9" key="1">
    <citation type="journal article" date="2011" name="Stand. Genomic Sci.">
        <title>Complete genome sequence of Treponema succinifaciens type strain (6091).</title>
        <authorList>
            <person name="Han C."/>
            <person name="Gronow S."/>
            <person name="Teshima H."/>
            <person name="Lapidus A."/>
            <person name="Nolan M."/>
            <person name="Lucas S."/>
            <person name="Hammon N."/>
            <person name="Deshpande S."/>
            <person name="Cheng J.F."/>
            <person name="Zeytun A."/>
            <person name="Tapia R."/>
            <person name="Goodwin L."/>
            <person name="Pitluck S."/>
            <person name="Liolios K."/>
            <person name="Pagani I."/>
            <person name="Ivanova N."/>
            <person name="Mavromatis K."/>
            <person name="Mikhailova N."/>
            <person name="Huntemann M."/>
            <person name="Pati A."/>
            <person name="Chen A."/>
            <person name="Palaniappan K."/>
            <person name="Land M."/>
            <person name="Hauser L."/>
            <person name="Brambilla E.M."/>
            <person name="Rohde M."/>
            <person name="Goker M."/>
            <person name="Woyke T."/>
            <person name="Bristow J."/>
            <person name="Eisen J.A."/>
            <person name="Markowitz V."/>
            <person name="Hugenholtz P."/>
            <person name="Kyrpides N.C."/>
            <person name="Klenk H.P."/>
            <person name="Detter J.C."/>
        </authorList>
    </citation>
    <scope>NUCLEOTIDE SEQUENCE [LARGE SCALE GENOMIC DNA]</scope>
    <source>
        <strain evidence="9">ATCC 33096 / DSM 2489 / 6091</strain>
    </source>
</reference>
<dbReference type="GO" id="GO:0032265">
    <property type="term" value="P:XMP salvage"/>
    <property type="evidence" value="ECO:0007669"/>
    <property type="project" value="UniProtKB-UniRule"/>
</dbReference>
<feature type="binding site" evidence="5">
    <location>
        <position position="157"/>
    </location>
    <ligand>
        <name>xanthine</name>
        <dbReference type="ChEBI" id="CHEBI:17712"/>
    </ligand>
</feature>
<dbReference type="InterPro" id="IPR029057">
    <property type="entry name" value="PRTase-like"/>
</dbReference>
<keyword evidence="2 5" id="KW-0328">Glycosyltransferase</keyword>
<dbReference type="GeneID" id="302999261"/>
<dbReference type="GO" id="GO:0000310">
    <property type="term" value="F:xanthine phosphoribosyltransferase activity"/>
    <property type="evidence" value="ECO:0007669"/>
    <property type="project" value="UniProtKB-UniRule"/>
</dbReference>
<keyword evidence="4 5" id="KW-0660">Purine salvage</keyword>
<evidence type="ECO:0000259" key="7">
    <source>
        <dbReference type="Pfam" id="PF00156"/>
    </source>
</evidence>
<gene>
    <name evidence="5" type="primary">xpt</name>
    <name evidence="8" type="ordered locus">Tresu_2139</name>
</gene>
<dbReference type="UniPathway" id="UPA00602">
    <property type="reaction ID" value="UER00658"/>
</dbReference>
<dbReference type="HAMAP" id="MF_01184">
    <property type="entry name" value="XPRTase"/>
    <property type="match status" value="1"/>
</dbReference>
<dbReference type="EMBL" id="CP002631">
    <property type="protein sequence ID" value="AEB15008.1"/>
    <property type="molecule type" value="Genomic_DNA"/>
</dbReference>
<comment type="subunit">
    <text evidence="5">Homodimer.</text>
</comment>
<dbReference type="Proteomes" id="UP000006852">
    <property type="component" value="Chromosome"/>
</dbReference>
<dbReference type="GO" id="GO:0005737">
    <property type="term" value="C:cytoplasm"/>
    <property type="evidence" value="ECO:0007669"/>
    <property type="project" value="UniProtKB-SubCell"/>
</dbReference>
<evidence type="ECO:0000256" key="4">
    <source>
        <dbReference type="ARBA" id="ARBA00022726"/>
    </source>
</evidence>
<dbReference type="SUPFAM" id="SSF53271">
    <property type="entry name" value="PRTase-like"/>
    <property type="match status" value="1"/>
</dbReference>
<keyword evidence="3 5" id="KW-0808">Transferase</keyword>
<accession>F2NW87</accession>
<dbReference type="NCBIfam" id="NF006671">
    <property type="entry name" value="PRK09219.1"/>
    <property type="match status" value="1"/>
</dbReference>
<evidence type="ECO:0000313" key="9">
    <source>
        <dbReference type="Proteomes" id="UP000006852"/>
    </source>
</evidence>
<keyword evidence="1 5" id="KW-0963">Cytoplasm</keyword>
<dbReference type="CDD" id="cd06223">
    <property type="entry name" value="PRTases_typeI"/>
    <property type="match status" value="1"/>
</dbReference>
<dbReference type="InterPro" id="IPR000836">
    <property type="entry name" value="PRTase_dom"/>
</dbReference>